<dbReference type="EMBL" id="WUBL01000003">
    <property type="protein sequence ID" value="KAF2973115.1"/>
    <property type="molecule type" value="Genomic_DNA"/>
</dbReference>
<evidence type="ECO:0000313" key="8">
    <source>
        <dbReference type="EMBL" id="KAF2973115.1"/>
    </source>
</evidence>
<sequence length="159" mass="17726">MATTQSQSGSEDDATLGVSALVIALAVIFVALRFYTRIFTRQGLQWDDWLILVAVVTTLVTIALLLWGNAVEPNGLYVSENTDPDYVYTAQDVFYLKLAFCTSVLYFTIAGATKLGILCMYYRIFHVSLAFRYQLFLSAGLIVGWWFGYTVATLTNCTP</sequence>
<protein>
    <recommendedName>
        <fullName evidence="7">Rhodopsin domain-containing protein</fullName>
    </recommendedName>
</protein>
<evidence type="ECO:0000256" key="2">
    <source>
        <dbReference type="ARBA" id="ARBA00022692"/>
    </source>
</evidence>
<evidence type="ECO:0000256" key="4">
    <source>
        <dbReference type="ARBA" id="ARBA00023136"/>
    </source>
</evidence>
<organism evidence="8 9">
    <name type="scientific">Xylaria multiplex</name>
    <dbReference type="NCBI Taxonomy" id="323545"/>
    <lineage>
        <taxon>Eukaryota</taxon>
        <taxon>Fungi</taxon>
        <taxon>Dikarya</taxon>
        <taxon>Ascomycota</taxon>
        <taxon>Pezizomycotina</taxon>
        <taxon>Sordariomycetes</taxon>
        <taxon>Xylariomycetidae</taxon>
        <taxon>Xylariales</taxon>
        <taxon>Xylariaceae</taxon>
        <taxon>Xylaria</taxon>
    </lineage>
</organism>
<feature type="domain" description="Rhodopsin" evidence="7">
    <location>
        <begin position="32"/>
        <end position="159"/>
    </location>
</feature>
<dbReference type="Proteomes" id="UP000481858">
    <property type="component" value="Unassembled WGS sequence"/>
</dbReference>
<dbReference type="InterPro" id="IPR052337">
    <property type="entry name" value="SAT4-like"/>
</dbReference>
<dbReference type="InParanoid" id="A0A7C8N122"/>
<evidence type="ECO:0000256" key="1">
    <source>
        <dbReference type="ARBA" id="ARBA00004141"/>
    </source>
</evidence>
<evidence type="ECO:0000256" key="3">
    <source>
        <dbReference type="ARBA" id="ARBA00022989"/>
    </source>
</evidence>
<gene>
    <name evidence="8" type="ORF">GQX73_g488</name>
</gene>
<proteinExistence type="inferred from homology"/>
<evidence type="ECO:0000313" key="9">
    <source>
        <dbReference type="Proteomes" id="UP000481858"/>
    </source>
</evidence>
<keyword evidence="3 6" id="KW-1133">Transmembrane helix</keyword>
<name>A0A7C8N122_9PEZI</name>
<dbReference type="GO" id="GO:0016020">
    <property type="term" value="C:membrane"/>
    <property type="evidence" value="ECO:0007669"/>
    <property type="project" value="UniProtKB-SubCell"/>
</dbReference>
<dbReference type="InterPro" id="IPR049326">
    <property type="entry name" value="Rhodopsin_dom_fungi"/>
</dbReference>
<evidence type="ECO:0000256" key="5">
    <source>
        <dbReference type="ARBA" id="ARBA00038359"/>
    </source>
</evidence>
<comment type="caution">
    <text evidence="8">The sequence shown here is derived from an EMBL/GenBank/DDBJ whole genome shotgun (WGS) entry which is preliminary data.</text>
</comment>
<feature type="transmembrane region" description="Helical" evidence="6">
    <location>
        <begin position="94"/>
        <end position="121"/>
    </location>
</feature>
<reference evidence="8 9" key="1">
    <citation type="submission" date="2019-12" db="EMBL/GenBank/DDBJ databases">
        <title>Draft genome sequence of the ascomycete Xylaria multiplex DSM 110363.</title>
        <authorList>
            <person name="Buettner E."/>
            <person name="Kellner H."/>
        </authorList>
    </citation>
    <scope>NUCLEOTIDE SEQUENCE [LARGE SCALE GENOMIC DNA]</scope>
    <source>
        <strain evidence="8 9">DSM 110363</strain>
    </source>
</reference>
<comment type="similarity">
    <text evidence="5">Belongs to the SAT4 family.</text>
</comment>
<dbReference type="PANTHER" id="PTHR33048:SF47">
    <property type="entry name" value="INTEGRAL MEMBRANE PROTEIN-RELATED"/>
    <property type="match status" value="1"/>
</dbReference>
<dbReference type="OrthoDB" id="5329176at2759"/>
<keyword evidence="9" id="KW-1185">Reference proteome</keyword>
<evidence type="ECO:0000259" key="7">
    <source>
        <dbReference type="Pfam" id="PF20684"/>
    </source>
</evidence>
<dbReference type="Pfam" id="PF20684">
    <property type="entry name" value="Fung_rhodopsin"/>
    <property type="match status" value="1"/>
</dbReference>
<feature type="transmembrane region" description="Helical" evidence="6">
    <location>
        <begin position="16"/>
        <end position="36"/>
    </location>
</feature>
<keyword evidence="4 6" id="KW-0472">Membrane</keyword>
<dbReference type="AlphaFoldDB" id="A0A7C8N122"/>
<accession>A0A7C8N122</accession>
<keyword evidence="2 6" id="KW-0812">Transmembrane</keyword>
<feature type="transmembrane region" description="Helical" evidence="6">
    <location>
        <begin position="48"/>
        <end position="67"/>
    </location>
</feature>
<comment type="subcellular location">
    <subcellularLocation>
        <location evidence="1">Membrane</location>
        <topology evidence="1">Multi-pass membrane protein</topology>
    </subcellularLocation>
</comment>
<dbReference type="PANTHER" id="PTHR33048">
    <property type="entry name" value="PTH11-LIKE INTEGRAL MEMBRANE PROTEIN (AFU_ORTHOLOGUE AFUA_5G11245)"/>
    <property type="match status" value="1"/>
</dbReference>
<feature type="transmembrane region" description="Helical" evidence="6">
    <location>
        <begin position="133"/>
        <end position="152"/>
    </location>
</feature>
<evidence type="ECO:0000256" key="6">
    <source>
        <dbReference type="SAM" id="Phobius"/>
    </source>
</evidence>